<dbReference type="SUPFAM" id="SSF143865">
    <property type="entry name" value="CorA soluble domain-like"/>
    <property type="match status" value="1"/>
</dbReference>
<evidence type="ECO:0000256" key="12">
    <source>
        <dbReference type="SAM" id="Phobius"/>
    </source>
</evidence>
<evidence type="ECO:0000256" key="10">
    <source>
        <dbReference type="ARBA" id="ARBA00034269"/>
    </source>
</evidence>
<dbReference type="AlphaFoldDB" id="A0A9D1LY59"/>
<dbReference type="CDD" id="cd12826">
    <property type="entry name" value="EcCorA_ZntB-like_u1"/>
    <property type="match status" value="1"/>
</dbReference>
<reference evidence="13" key="1">
    <citation type="submission" date="2020-10" db="EMBL/GenBank/DDBJ databases">
        <authorList>
            <person name="Gilroy R."/>
        </authorList>
    </citation>
    <scope>NUCLEOTIDE SEQUENCE</scope>
    <source>
        <strain evidence="13">ChiGjej1B1-1684</strain>
    </source>
</reference>
<dbReference type="InterPro" id="IPR045861">
    <property type="entry name" value="CorA_cytoplasmic_dom"/>
</dbReference>
<evidence type="ECO:0000256" key="2">
    <source>
        <dbReference type="ARBA" id="ARBA00009765"/>
    </source>
</evidence>
<keyword evidence="9 12" id="KW-0472">Membrane</keyword>
<dbReference type="InterPro" id="IPR002523">
    <property type="entry name" value="MgTranspt_CorA/ZnTranspt_ZntB"/>
</dbReference>
<dbReference type="GO" id="GO:0050897">
    <property type="term" value="F:cobalt ion binding"/>
    <property type="evidence" value="ECO:0007669"/>
    <property type="project" value="TreeGrafter"/>
</dbReference>
<keyword evidence="7 12" id="KW-1133">Transmembrane helix</keyword>
<name>A0A9D1LY59_9FIRM</name>
<keyword evidence="4" id="KW-1003">Cell membrane</keyword>
<dbReference type="GO" id="GO:0005886">
    <property type="term" value="C:plasma membrane"/>
    <property type="evidence" value="ECO:0007669"/>
    <property type="project" value="UniProtKB-SubCell"/>
</dbReference>
<evidence type="ECO:0000256" key="11">
    <source>
        <dbReference type="ARBA" id="ARBA00045497"/>
    </source>
</evidence>
<comment type="similarity">
    <text evidence="2">Belongs to the CorA metal ion transporter (MIT) (TC 1.A.35) family.</text>
</comment>
<comment type="caution">
    <text evidence="13">The sequence shown here is derived from an EMBL/GenBank/DDBJ whole genome shotgun (WGS) entry which is preliminary data.</text>
</comment>
<sequence>MTEYIFNTNEGTLSGFPQEEDFPAHRANKRVSVMSSKEFKIISENYPHCDYLLSDVENIKHCRSDAFSDCILGTIKTPTFPYDENPQQTFGFYLGKDEIIFISDNQEINSIFLRLEKHTFGKSSLVKFFLGVLEYLIRNDSIYLQNIEDELSKLEESLLSTIPQNFYEDILRYRKILSKLHAYYDQLTDLGQDMEENFSGILSPEECALWQVYTNRTERLHNHTERLIEYLLQIRELYQSQLAAQQNKVITFLTVVTTIFLPLTLIAGWYGMNFSNMLAFKWNYGYLAVIILSVIIIVAEIIYFKKKKML</sequence>
<gene>
    <name evidence="13" type="ORF">IAD22_04630</name>
</gene>
<evidence type="ECO:0000313" key="13">
    <source>
        <dbReference type="EMBL" id="HIU50278.1"/>
    </source>
</evidence>
<evidence type="ECO:0000256" key="4">
    <source>
        <dbReference type="ARBA" id="ARBA00022475"/>
    </source>
</evidence>
<evidence type="ECO:0000256" key="5">
    <source>
        <dbReference type="ARBA" id="ARBA00022692"/>
    </source>
</evidence>
<dbReference type="Proteomes" id="UP000824118">
    <property type="component" value="Unassembled WGS sequence"/>
</dbReference>
<dbReference type="GO" id="GO:0015095">
    <property type="term" value="F:magnesium ion transmembrane transporter activity"/>
    <property type="evidence" value="ECO:0007669"/>
    <property type="project" value="TreeGrafter"/>
</dbReference>
<dbReference type="Pfam" id="PF01544">
    <property type="entry name" value="CorA"/>
    <property type="match status" value="1"/>
</dbReference>
<keyword evidence="3" id="KW-0813">Transport</keyword>
<evidence type="ECO:0000256" key="7">
    <source>
        <dbReference type="ARBA" id="ARBA00022989"/>
    </source>
</evidence>
<protein>
    <submittedName>
        <fullName evidence="13">Cobalt transporter</fullName>
    </submittedName>
</protein>
<dbReference type="FunFam" id="1.20.58.340:FF:000004">
    <property type="entry name" value="Magnesium transport protein CorA"/>
    <property type="match status" value="1"/>
</dbReference>
<dbReference type="InterPro" id="IPR045863">
    <property type="entry name" value="CorA_TM1_TM2"/>
</dbReference>
<keyword evidence="6" id="KW-0460">Magnesium</keyword>
<comment type="function">
    <text evidence="11">Mediates influx of magnesium ions. Alternates between open and closed states. Activated by low cytoplasmic Mg(2+) levels. Inactive when cytoplasmic Mg(2+) levels are high.</text>
</comment>
<dbReference type="GO" id="GO:0000287">
    <property type="term" value="F:magnesium ion binding"/>
    <property type="evidence" value="ECO:0007669"/>
    <property type="project" value="TreeGrafter"/>
</dbReference>
<keyword evidence="5 12" id="KW-0812">Transmembrane</keyword>
<dbReference type="PANTHER" id="PTHR46494">
    <property type="entry name" value="CORA FAMILY METAL ION TRANSPORTER (EUROFUNG)"/>
    <property type="match status" value="1"/>
</dbReference>
<comment type="subcellular location">
    <subcellularLocation>
        <location evidence="1">Cell membrane</location>
        <topology evidence="1">Multi-pass membrane protein</topology>
    </subcellularLocation>
</comment>
<dbReference type="SUPFAM" id="SSF144083">
    <property type="entry name" value="Magnesium transport protein CorA, transmembrane region"/>
    <property type="match status" value="1"/>
</dbReference>
<dbReference type="Gene3D" id="1.20.58.340">
    <property type="entry name" value="Magnesium transport protein CorA, transmembrane region"/>
    <property type="match status" value="2"/>
</dbReference>
<evidence type="ECO:0000256" key="1">
    <source>
        <dbReference type="ARBA" id="ARBA00004651"/>
    </source>
</evidence>
<evidence type="ECO:0000256" key="9">
    <source>
        <dbReference type="ARBA" id="ARBA00023136"/>
    </source>
</evidence>
<evidence type="ECO:0000313" key="14">
    <source>
        <dbReference type="Proteomes" id="UP000824118"/>
    </source>
</evidence>
<organism evidence="13 14">
    <name type="scientific">Candidatus Limousia pullorum</name>
    <dbReference type="NCBI Taxonomy" id="2840860"/>
    <lineage>
        <taxon>Bacteria</taxon>
        <taxon>Bacillati</taxon>
        <taxon>Bacillota</taxon>
        <taxon>Clostridia</taxon>
        <taxon>Eubacteriales</taxon>
        <taxon>Oscillospiraceae</taxon>
        <taxon>Oscillospiraceae incertae sedis</taxon>
        <taxon>Candidatus Limousia</taxon>
    </lineage>
</organism>
<feature type="transmembrane region" description="Helical" evidence="12">
    <location>
        <begin position="249"/>
        <end position="272"/>
    </location>
</feature>
<dbReference type="GO" id="GO:0015087">
    <property type="term" value="F:cobalt ion transmembrane transporter activity"/>
    <property type="evidence" value="ECO:0007669"/>
    <property type="project" value="TreeGrafter"/>
</dbReference>
<dbReference type="PANTHER" id="PTHR46494:SF1">
    <property type="entry name" value="CORA FAMILY METAL ION TRANSPORTER (EUROFUNG)"/>
    <property type="match status" value="1"/>
</dbReference>
<feature type="transmembrane region" description="Helical" evidence="12">
    <location>
        <begin position="284"/>
        <end position="304"/>
    </location>
</feature>
<keyword evidence="8" id="KW-0406">Ion transport</keyword>
<accession>A0A9D1LY59</accession>
<proteinExistence type="inferred from homology"/>
<evidence type="ECO:0000256" key="8">
    <source>
        <dbReference type="ARBA" id="ARBA00023065"/>
    </source>
</evidence>
<comment type="catalytic activity">
    <reaction evidence="10">
        <text>Mg(2+)(in) = Mg(2+)(out)</text>
        <dbReference type="Rhea" id="RHEA:29827"/>
        <dbReference type="ChEBI" id="CHEBI:18420"/>
    </reaction>
</comment>
<evidence type="ECO:0000256" key="3">
    <source>
        <dbReference type="ARBA" id="ARBA00022448"/>
    </source>
</evidence>
<reference evidence="13" key="2">
    <citation type="journal article" date="2021" name="PeerJ">
        <title>Extensive microbial diversity within the chicken gut microbiome revealed by metagenomics and culture.</title>
        <authorList>
            <person name="Gilroy R."/>
            <person name="Ravi A."/>
            <person name="Getino M."/>
            <person name="Pursley I."/>
            <person name="Horton D.L."/>
            <person name="Alikhan N.F."/>
            <person name="Baker D."/>
            <person name="Gharbi K."/>
            <person name="Hall N."/>
            <person name="Watson M."/>
            <person name="Adriaenssens E.M."/>
            <person name="Foster-Nyarko E."/>
            <person name="Jarju S."/>
            <person name="Secka A."/>
            <person name="Antonio M."/>
            <person name="Oren A."/>
            <person name="Chaudhuri R.R."/>
            <person name="La Ragione R."/>
            <person name="Hildebrand F."/>
            <person name="Pallen M.J."/>
        </authorList>
    </citation>
    <scope>NUCLEOTIDE SEQUENCE</scope>
    <source>
        <strain evidence="13">ChiGjej1B1-1684</strain>
    </source>
</reference>
<evidence type="ECO:0000256" key="6">
    <source>
        <dbReference type="ARBA" id="ARBA00022842"/>
    </source>
</evidence>
<dbReference type="EMBL" id="DVNG01000066">
    <property type="protein sequence ID" value="HIU50278.1"/>
    <property type="molecule type" value="Genomic_DNA"/>
</dbReference>